<evidence type="ECO:0000313" key="1">
    <source>
        <dbReference type="EMBL" id="WJZ85588.1"/>
    </source>
</evidence>
<protein>
    <submittedName>
        <fullName evidence="1">Uncharacterized protein</fullName>
    </submittedName>
</protein>
<dbReference type="EMBL" id="CP126651">
    <property type="protein sequence ID" value="WJZ85588.1"/>
    <property type="molecule type" value="Genomic_DNA"/>
</dbReference>
<dbReference type="Proteomes" id="UP001227230">
    <property type="component" value="Chromosome 4"/>
</dbReference>
<gene>
    <name evidence="1" type="ORF">VitviT2T_005114</name>
</gene>
<reference evidence="1 2" key="1">
    <citation type="journal article" date="2023" name="Hortic Res">
        <title>The complete reference genome for grapevine (Vitis vinifera L.) genetics and breeding.</title>
        <authorList>
            <person name="Shi X."/>
            <person name="Cao S."/>
            <person name="Wang X."/>
            <person name="Huang S."/>
            <person name="Wang Y."/>
            <person name="Liu Z."/>
            <person name="Liu W."/>
            <person name="Leng X."/>
            <person name="Peng Y."/>
            <person name="Wang N."/>
            <person name="Wang Y."/>
            <person name="Ma Z."/>
            <person name="Xu X."/>
            <person name="Zhang F."/>
            <person name="Xue H."/>
            <person name="Zhong H."/>
            <person name="Wang Y."/>
            <person name="Zhang K."/>
            <person name="Velt A."/>
            <person name="Avia K."/>
            <person name="Holtgrawe D."/>
            <person name="Grimplet J."/>
            <person name="Matus J.T."/>
            <person name="Ware D."/>
            <person name="Wu X."/>
            <person name="Wang H."/>
            <person name="Liu C."/>
            <person name="Fang Y."/>
            <person name="Rustenholz C."/>
            <person name="Cheng Z."/>
            <person name="Xiao H."/>
            <person name="Zhou Y."/>
        </authorList>
    </citation>
    <scope>NUCLEOTIDE SEQUENCE [LARGE SCALE GENOMIC DNA]</scope>
    <source>
        <strain evidence="2">cv. Pinot noir / PN40024</strain>
        <tissue evidence="1">Leaf</tissue>
    </source>
</reference>
<proteinExistence type="predicted"/>
<evidence type="ECO:0000313" key="2">
    <source>
        <dbReference type="Proteomes" id="UP001227230"/>
    </source>
</evidence>
<organism evidence="1 2">
    <name type="scientific">Vitis vinifera</name>
    <name type="common">Grape</name>
    <dbReference type="NCBI Taxonomy" id="29760"/>
    <lineage>
        <taxon>Eukaryota</taxon>
        <taxon>Viridiplantae</taxon>
        <taxon>Streptophyta</taxon>
        <taxon>Embryophyta</taxon>
        <taxon>Tracheophyta</taxon>
        <taxon>Spermatophyta</taxon>
        <taxon>Magnoliopsida</taxon>
        <taxon>eudicotyledons</taxon>
        <taxon>Gunneridae</taxon>
        <taxon>Pentapetalae</taxon>
        <taxon>rosids</taxon>
        <taxon>Vitales</taxon>
        <taxon>Vitaceae</taxon>
        <taxon>Viteae</taxon>
        <taxon>Vitis</taxon>
    </lineage>
</organism>
<name>A0ABY9BRL3_VITVI</name>
<accession>A0ABY9BRL3</accession>
<keyword evidence="2" id="KW-1185">Reference proteome</keyword>
<sequence>MNGMLGGYYHVNDVGVQSSEAFLKTLFSEWFVWKAYVFGYAQGIQLLLCSTLRLHSRSREIWCYMDSIVYWAACRQQFHFIL</sequence>